<feature type="binding site" evidence="7 8">
    <location>
        <position position="13"/>
    </location>
    <ligand>
        <name>S-adenosyl-L-methionine</name>
        <dbReference type="ChEBI" id="CHEBI:59789"/>
    </ligand>
</feature>
<dbReference type="SUPFAM" id="SSF53335">
    <property type="entry name" value="S-adenosyl-L-methionine-dependent methyltransferases"/>
    <property type="match status" value="1"/>
</dbReference>
<feature type="binding site" evidence="7 8">
    <location>
        <position position="11"/>
    </location>
    <ligand>
        <name>S-adenosyl-L-methionine</name>
        <dbReference type="ChEBI" id="CHEBI:59789"/>
    </ligand>
</feature>
<dbReference type="HAMAP" id="MF_00607">
    <property type="entry name" value="16SrRNA_methyltr_A"/>
    <property type="match status" value="1"/>
</dbReference>
<dbReference type="GO" id="GO:0003723">
    <property type="term" value="F:RNA binding"/>
    <property type="evidence" value="ECO:0007669"/>
    <property type="project" value="UniProtKB-UniRule"/>
</dbReference>
<evidence type="ECO:0000256" key="6">
    <source>
        <dbReference type="ARBA" id="ARBA00022884"/>
    </source>
</evidence>
<dbReference type="PANTHER" id="PTHR11727:SF7">
    <property type="entry name" value="DIMETHYLADENOSINE TRANSFERASE-RELATED"/>
    <property type="match status" value="1"/>
</dbReference>
<dbReference type="InterPro" id="IPR029063">
    <property type="entry name" value="SAM-dependent_MTases_sf"/>
</dbReference>
<keyword evidence="3 7" id="KW-0489">Methyltransferase</keyword>
<evidence type="ECO:0000256" key="4">
    <source>
        <dbReference type="ARBA" id="ARBA00022679"/>
    </source>
</evidence>
<evidence type="ECO:0000259" key="9">
    <source>
        <dbReference type="SMART" id="SM00650"/>
    </source>
</evidence>
<dbReference type="SMART" id="SM00650">
    <property type="entry name" value="rADc"/>
    <property type="match status" value="1"/>
</dbReference>
<dbReference type="GO" id="GO:0052908">
    <property type="term" value="F:16S rRNA (adenine(1518)-N(6)/adenine(1519)-N(6))-dimethyltransferase activity"/>
    <property type="evidence" value="ECO:0007669"/>
    <property type="project" value="UniProtKB-EC"/>
</dbReference>
<feature type="binding site" evidence="7 8">
    <location>
        <position position="59"/>
    </location>
    <ligand>
        <name>S-adenosyl-L-methionine</name>
        <dbReference type="ChEBI" id="CHEBI:59789"/>
    </ligand>
</feature>
<protein>
    <recommendedName>
        <fullName evidence="7">Ribosomal RNA small subunit methyltransferase A</fullName>
        <ecNumber evidence="7">2.1.1.182</ecNumber>
    </recommendedName>
    <alternativeName>
        <fullName evidence="7">16S rRNA (adenine(1518)-N(6)/adenine(1519)-N(6))-dimethyltransferase</fullName>
    </alternativeName>
    <alternativeName>
        <fullName evidence="7">16S rRNA dimethyladenosine transferase</fullName>
    </alternativeName>
    <alternativeName>
        <fullName evidence="7">16S rRNA dimethylase</fullName>
    </alternativeName>
    <alternativeName>
        <fullName evidence="7">S-adenosylmethionine-6-N', N'-adenosyl(rRNA) dimethyltransferase</fullName>
    </alternativeName>
</protein>
<dbReference type="InterPro" id="IPR001737">
    <property type="entry name" value="KsgA/Erm"/>
</dbReference>
<evidence type="ECO:0000313" key="10">
    <source>
        <dbReference type="EMBL" id="RCN58406.1"/>
    </source>
</evidence>
<dbReference type="Proteomes" id="UP000253250">
    <property type="component" value="Unassembled WGS sequence"/>
</dbReference>
<feature type="binding site" evidence="7 8">
    <location>
        <position position="38"/>
    </location>
    <ligand>
        <name>S-adenosyl-L-methionine</name>
        <dbReference type="ChEBI" id="CHEBI:59789"/>
    </ligand>
</feature>
<dbReference type="FunFam" id="1.10.8.100:FF:000001">
    <property type="entry name" value="Ribosomal RNA small subunit methyltransferase A"/>
    <property type="match status" value="1"/>
</dbReference>
<dbReference type="EC" id="2.1.1.182" evidence="7"/>
<dbReference type="EMBL" id="PSYR01000001">
    <property type="protein sequence ID" value="RCN58406.1"/>
    <property type="molecule type" value="Genomic_DNA"/>
</dbReference>
<keyword evidence="6 7" id="KW-0694">RNA-binding</keyword>
<dbReference type="OrthoDB" id="9814755at2"/>
<keyword evidence="4 7" id="KW-0808">Transferase</keyword>
<dbReference type="NCBIfam" id="TIGR00755">
    <property type="entry name" value="ksgA"/>
    <property type="match status" value="1"/>
</dbReference>
<keyword evidence="2 7" id="KW-0698">rRNA processing</keyword>
<feature type="binding site" evidence="7 8">
    <location>
        <position position="102"/>
    </location>
    <ligand>
        <name>S-adenosyl-L-methionine</name>
        <dbReference type="ChEBI" id="CHEBI:59789"/>
    </ligand>
</feature>
<accession>A0A368HGD5</accession>
<dbReference type="Gene3D" id="1.10.8.100">
    <property type="entry name" value="Ribosomal RNA adenine dimethylase-like, domain 2"/>
    <property type="match status" value="1"/>
</dbReference>
<dbReference type="PANTHER" id="PTHR11727">
    <property type="entry name" value="DIMETHYLADENOSINE TRANSFERASE"/>
    <property type="match status" value="1"/>
</dbReference>
<evidence type="ECO:0000256" key="2">
    <source>
        <dbReference type="ARBA" id="ARBA00022552"/>
    </source>
</evidence>
<gene>
    <name evidence="7" type="primary">rsmA</name>
    <name evidence="7" type="synonym">ksgA</name>
    <name evidence="10" type="ORF">C4900_00990</name>
</gene>
<feature type="domain" description="Ribosomal RNA adenine methylase transferase N-terminal" evidence="9">
    <location>
        <begin position="18"/>
        <end position="186"/>
    </location>
</feature>
<evidence type="ECO:0000256" key="1">
    <source>
        <dbReference type="ARBA" id="ARBA00022490"/>
    </source>
</evidence>
<feature type="binding site" evidence="7 8">
    <location>
        <position position="83"/>
    </location>
    <ligand>
        <name>S-adenosyl-L-methionine</name>
        <dbReference type="ChEBI" id="CHEBI:59789"/>
    </ligand>
</feature>
<comment type="catalytic activity">
    <reaction evidence="7">
        <text>adenosine(1518)/adenosine(1519) in 16S rRNA + 4 S-adenosyl-L-methionine = N(6)-dimethyladenosine(1518)/N(6)-dimethyladenosine(1519) in 16S rRNA + 4 S-adenosyl-L-homocysteine + 4 H(+)</text>
        <dbReference type="Rhea" id="RHEA:19609"/>
        <dbReference type="Rhea" id="RHEA-COMP:10232"/>
        <dbReference type="Rhea" id="RHEA-COMP:10233"/>
        <dbReference type="ChEBI" id="CHEBI:15378"/>
        <dbReference type="ChEBI" id="CHEBI:57856"/>
        <dbReference type="ChEBI" id="CHEBI:59789"/>
        <dbReference type="ChEBI" id="CHEBI:74411"/>
        <dbReference type="ChEBI" id="CHEBI:74493"/>
        <dbReference type="EC" id="2.1.1.182"/>
    </reaction>
</comment>
<comment type="caution">
    <text evidence="10">The sequence shown here is derived from an EMBL/GenBank/DDBJ whole genome shotgun (WGS) entry which is preliminary data.</text>
</comment>
<evidence type="ECO:0000313" key="11">
    <source>
        <dbReference type="Proteomes" id="UP000253250"/>
    </source>
</evidence>
<comment type="function">
    <text evidence="7">Specifically dimethylates two adjacent adenosines (A1518 and A1519) in the loop of a conserved hairpin near the 3'-end of 16S rRNA in the 30S particle. May play a critical role in biogenesis of 30S subunits.</text>
</comment>
<dbReference type="InterPro" id="IPR011530">
    <property type="entry name" value="rRNA_adenine_dimethylase"/>
</dbReference>
<dbReference type="Gene3D" id="3.40.50.150">
    <property type="entry name" value="Vaccinia Virus protein VP39"/>
    <property type="match status" value="1"/>
</dbReference>
<dbReference type="CDD" id="cd02440">
    <property type="entry name" value="AdoMet_MTases"/>
    <property type="match status" value="1"/>
</dbReference>
<dbReference type="RefSeq" id="WP_114282136.1">
    <property type="nucleotide sequence ID" value="NZ_PSYR01000001.1"/>
</dbReference>
<keyword evidence="1 7" id="KW-0963">Cytoplasm</keyword>
<keyword evidence="5 7" id="KW-0949">S-adenosyl-L-methionine</keyword>
<evidence type="ECO:0000256" key="3">
    <source>
        <dbReference type="ARBA" id="ARBA00022603"/>
    </source>
</evidence>
<comment type="subcellular location">
    <subcellularLocation>
        <location evidence="7">Cytoplasm</location>
    </subcellularLocation>
</comment>
<sequence length="253" mass="27310">MPVPKKRFGQHFLRDESVLARIAQACAGMPGDHTLEIGPGDGALTAHLSRLGGELHVVEIDRDLIAGLRRRFANDRVIVHEADALRFSPCATVAGALRIVGNLPYNISSPLLFHFLGEPCIAGMVFLLQKEVVDRLAASPGGRDYGRLSVMVQARCEVMPLFTVAAAAFSPPPAVESRLVALRPVPTVVPPPAAALFSAIVAQAFSQRRKMLRQSLRGYFGDEDWRTLGIDATRRAETLSVAEFVALAVHAAT</sequence>
<dbReference type="Pfam" id="PF00398">
    <property type="entry name" value="RrnaAD"/>
    <property type="match status" value="1"/>
</dbReference>
<evidence type="ECO:0000256" key="8">
    <source>
        <dbReference type="PROSITE-ProRule" id="PRU01026"/>
    </source>
</evidence>
<dbReference type="InterPro" id="IPR023165">
    <property type="entry name" value="rRNA_Ade_diMease-like_C"/>
</dbReference>
<proteinExistence type="inferred from homology"/>
<dbReference type="AlphaFoldDB" id="A0A368HGD5"/>
<organism evidence="10 11">
    <name type="scientific">Acidiferrobacter thiooxydans</name>
    <dbReference type="NCBI Taxonomy" id="163359"/>
    <lineage>
        <taxon>Bacteria</taxon>
        <taxon>Pseudomonadati</taxon>
        <taxon>Pseudomonadota</taxon>
        <taxon>Gammaproteobacteria</taxon>
        <taxon>Acidiferrobacterales</taxon>
        <taxon>Acidiferrobacteraceae</taxon>
        <taxon>Acidiferrobacter</taxon>
    </lineage>
</organism>
<comment type="similarity">
    <text evidence="7">Belongs to the class I-like SAM-binding methyltransferase superfamily. rRNA adenine N(6)-methyltransferase family. RsmA subfamily.</text>
</comment>
<reference evidence="10 11" key="1">
    <citation type="submission" date="2018-02" db="EMBL/GenBank/DDBJ databases">
        <title>Insights into the biology of acidophilic members of the Acidiferrobacteraceae family derived from comparative genomic analyses.</title>
        <authorList>
            <person name="Issotta F."/>
            <person name="Thyssen C."/>
            <person name="Mena C."/>
            <person name="Moya A."/>
            <person name="Bellenberg S."/>
            <person name="Sproer C."/>
            <person name="Covarrubias P.C."/>
            <person name="Sand W."/>
            <person name="Quatrini R."/>
            <person name="Vera M."/>
        </authorList>
    </citation>
    <scope>NUCLEOTIDE SEQUENCE [LARGE SCALE GENOMIC DNA]</scope>
    <source>
        <strain evidence="11">m-1</strain>
    </source>
</reference>
<name>A0A368HGD5_9GAMM</name>
<evidence type="ECO:0000256" key="7">
    <source>
        <dbReference type="HAMAP-Rule" id="MF_00607"/>
    </source>
</evidence>
<keyword evidence="11" id="KW-1185">Reference proteome</keyword>
<evidence type="ECO:0000256" key="5">
    <source>
        <dbReference type="ARBA" id="ARBA00022691"/>
    </source>
</evidence>
<dbReference type="InterPro" id="IPR020598">
    <property type="entry name" value="rRNA_Ade_methylase_Trfase_N"/>
</dbReference>
<dbReference type="PROSITE" id="PS51689">
    <property type="entry name" value="SAM_RNA_A_N6_MT"/>
    <property type="match status" value="1"/>
</dbReference>
<dbReference type="GO" id="GO:0005829">
    <property type="term" value="C:cytosol"/>
    <property type="evidence" value="ECO:0007669"/>
    <property type="project" value="TreeGrafter"/>
</dbReference>